<evidence type="ECO:0000313" key="2">
    <source>
        <dbReference type="EMBL" id="KYG67406.1"/>
    </source>
</evidence>
<dbReference type="InterPro" id="IPR007446">
    <property type="entry name" value="PilP"/>
</dbReference>
<gene>
    <name evidence="2" type="ORF">AZI86_10480</name>
</gene>
<evidence type="ECO:0000256" key="1">
    <source>
        <dbReference type="SAM" id="MobiDB-lite"/>
    </source>
</evidence>
<dbReference type="RefSeq" id="WP_061834989.1">
    <property type="nucleotide sequence ID" value="NZ_LUKE01000001.1"/>
</dbReference>
<dbReference type="Gene3D" id="2.30.30.830">
    <property type="match status" value="1"/>
</dbReference>
<organism evidence="2 3">
    <name type="scientific">Bdellovibrio bacteriovorus</name>
    <dbReference type="NCBI Taxonomy" id="959"/>
    <lineage>
        <taxon>Bacteria</taxon>
        <taxon>Pseudomonadati</taxon>
        <taxon>Bdellovibrionota</taxon>
        <taxon>Bdellovibrionia</taxon>
        <taxon>Bdellovibrionales</taxon>
        <taxon>Pseudobdellovibrionaceae</taxon>
        <taxon>Bdellovibrio</taxon>
    </lineage>
</organism>
<reference evidence="2 3" key="1">
    <citation type="submission" date="2016-03" db="EMBL/GenBank/DDBJ databases">
        <authorList>
            <person name="Ploux O."/>
        </authorList>
    </citation>
    <scope>NUCLEOTIDE SEQUENCE [LARGE SCALE GENOMIC DNA]</scope>
    <source>
        <strain evidence="2 3">R0</strain>
    </source>
</reference>
<dbReference type="Pfam" id="PF04351">
    <property type="entry name" value="PilP"/>
    <property type="match status" value="1"/>
</dbReference>
<feature type="region of interest" description="Disordered" evidence="1">
    <location>
        <begin position="51"/>
        <end position="123"/>
    </location>
</feature>
<sequence>MKSFRWFFSYLVVASLGLGLAFVVSLKFMAPARSQDAPSSGELPAEFLKEVESTQVPTPPNTPPPTGAATPSANPGAVPSKVPPPPVDENAFGDGATTPDNGNMAAPTPAPPVPAQGQAPGATDVAAPTFQEMPYDPATRRDPFKAFRLARPVDPRTTQQLEPLQKFEVEKLQVIGILWDVRTPRAMIKDPDGAVHTVIKNSKVGRNDGFVAVIREGEVVVVETMYDDGKVTKETRVMELTK</sequence>
<protein>
    <submittedName>
        <fullName evidence="2">Fimbrial assembly protein</fullName>
    </submittedName>
</protein>
<feature type="compositionally biased region" description="Low complexity" evidence="1">
    <location>
        <begin position="67"/>
        <end position="80"/>
    </location>
</feature>
<feature type="compositionally biased region" description="Pro residues" evidence="1">
    <location>
        <begin position="57"/>
        <end position="66"/>
    </location>
</feature>
<name>A0A150WSM2_BDEBC</name>
<dbReference type="Proteomes" id="UP000075320">
    <property type="component" value="Unassembled WGS sequence"/>
</dbReference>
<keyword evidence="3" id="KW-1185">Reference proteome</keyword>
<comment type="caution">
    <text evidence="2">The sequence shown here is derived from an EMBL/GenBank/DDBJ whole genome shotgun (WGS) entry which is preliminary data.</text>
</comment>
<dbReference type="AlphaFoldDB" id="A0A150WSM2"/>
<accession>A0A150WSM2</accession>
<proteinExistence type="predicted"/>
<dbReference type="EMBL" id="LUKE01000001">
    <property type="protein sequence ID" value="KYG67406.1"/>
    <property type="molecule type" value="Genomic_DNA"/>
</dbReference>
<evidence type="ECO:0000313" key="3">
    <source>
        <dbReference type="Proteomes" id="UP000075320"/>
    </source>
</evidence>